<dbReference type="STRING" id="237561.A0A1D8PG44"/>
<sequence length="1261" mass="144365">MDSTDTEIRRKRNRESSSQPLIPTSVLDQASQRLFIVSIFILIQSWKIYDLVLLKSEIPATGEVLTSLSNFTFVLKYSVLDGLFLWLLPVLNIQYLSFSPLKTLLLTITLYGFSIFLVSAMALPLLSNVFLPIWRFLLQKKELNIIGESIDRSQVIDMDSHFKGQLTIHYLPDSSAKMNPFHFDQTCLGLDNNHLINMPVEFNTTSGIGYLQVQHTTPDNEIQYLNYTGHFLRRLFKKDYTHLSQYKDYKKSDKRIFYLEYPITKPGMYRIKNVLDNKGNSIRTYKSEFVISDCPSAKFFYPPNFESSNGFKCVTTLEDDSFPLPWVEVSSTTPSSVKLNVKVNGKEFRMMNLTIGQETDHKVSRTDFSWLKTVRLVRNSLQEKILDSKSTFNWGDTSILEFQLLQVKDSFGNVHRYEPLSKDKDVWYKLELRKSPSIGIYDKEKTQELLVGGQKVLYFSNLENFNDDDFPIDVKVKYIGQEEQNITRTFETKADLRNGLTITKPGKYVLSSAKDKYCPCEADKTPVEVELASIPSLDIVADPVSDRCLGTIGYNFDFNFTEGRPPFRVQYRIYSNTSGILKPVYSDTGKLNRELKSFEKSHSFKFKPPNEGSYTIMFTNLKDANYFKDPIALDENKYSYSTYFRQLSQVGFQVHQRTIHTCYGHTTKVPIFFNGNGPFSFEYDFLDVNSRKKLVDTVRVSNVENYAIDTPKELIGKTYDLKLSNAKDRFGCDAIIVDANSPVRVVSRSDIPEVEFSRAGQKLQVVEGSYVDIPLSIKSKIAVNGNDKIEVKYLGPTSKEPTIRRAQLVGSSIRLSDEGTYWLHSFESNGCAGRIGKADQFVTIGYYAKPSLAISASNEMLQHTDDSTIHLKPVCNGCSNEITLKLTGEAPFVVDYEINLPSGKMETHSMNIDTHDITIKLPTRSNGRFEHQFKRVYDRLYTKTRGKPTSLHVPKVIYDINPLPTAQFLPDDHFTQVCENKLSEDSVIAHVPIQFSGAYPFDVLLTLTNEKTGKMHDIRYRNVEDNYITLKTLNFLGLGDYSLKFAKVSDANGCTTHQFKTNDRYLISITEPPTIYKADPATKHYCVGDHVAYNLSGVFPITIFYEYNDKVRRVESYSRFERLASRPGVLNIHGLKDSGINSCAVNYTFDTTKLDELRLEVHEIPTVEVNKGDYLIEDLHEGDQTELIFTFLGEPPFQLTYIRTIDIRKGKKTFRKLVEKETIKDIWQHELVVMASLEGTYEAIEIQDKYCRAVKKVDYIE</sequence>
<organism evidence="8 9">
    <name type="scientific">Candida albicans (strain SC5314 / ATCC MYA-2876)</name>
    <name type="common">Yeast</name>
    <dbReference type="NCBI Taxonomy" id="237561"/>
    <lineage>
        <taxon>Eukaryota</taxon>
        <taxon>Fungi</taxon>
        <taxon>Dikarya</taxon>
        <taxon>Ascomycota</taxon>
        <taxon>Saccharomycotina</taxon>
        <taxon>Pichiomycetes</taxon>
        <taxon>Debaryomycetaceae</taxon>
        <taxon>Candida/Lodderomyces clade</taxon>
        <taxon>Candida</taxon>
    </lineage>
</organism>
<dbReference type="OrthoDB" id="10253254at2759"/>
<keyword evidence="1" id="KW-0472">Membrane</keyword>
<dbReference type="GO" id="GO:0006606">
    <property type="term" value="P:protein import into nucleus"/>
    <property type="evidence" value="ECO:0000318"/>
    <property type="project" value="GO_Central"/>
</dbReference>
<dbReference type="Pfam" id="PF24527">
    <property type="entry name" value="Ig-like_Pom152_9"/>
    <property type="match status" value="1"/>
</dbReference>
<dbReference type="AlphaFoldDB" id="A0A1D8PG44"/>
<reference evidence="8 9" key="1">
    <citation type="journal article" date="2004" name="Proc. Natl. Acad. Sci. U.S.A.">
        <title>The diploid genome sequence of Candida albicans.</title>
        <authorList>
            <person name="Jones T."/>
            <person name="Federspiel N.A."/>
            <person name="Chibana H."/>
            <person name="Dungan J."/>
            <person name="Kalman S."/>
            <person name="Magee B.B."/>
            <person name="Newport G."/>
            <person name="Thorstenson Y.R."/>
            <person name="Agabian N."/>
            <person name="Magee P.T."/>
            <person name="Davis R.W."/>
            <person name="Scherer S."/>
        </authorList>
    </citation>
    <scope>NUCLEOTIDE SEQUENCE [LARGE SCALE GENOMIC DNA]</scope>
    <source>
        <strain evidence="9">SC5314 / ATCC MYA-2876</strain>
    </source>
</reference>
<dbReference type="CGD" id="CAL0000193704">
    <property type="gene designation" value="POM152"/>
</dbReference>
<feature type="transmembrane region" description="Helical" evidence="1">
    <location>
        <begin position="103"/>
        <end position="126"/>
    </location>
</feature>
<dbReference type="PANTHER" id="PTHR28206">
    <property type="entry name" value="NUCLEOPORIN POM152"/>
    <property type="match status" value="1"/>
</dbReference>
<dbReference type="InterPro" id="IPR056542">
    <property type="entry name" value="Ig-like_POM152_1st"/>
</dbReference>
<dbReference type="GeneID" id="3638812"/>
<feature type="transmembrane region" description="Helical" evidence="1">
    <location>
        <begin position="34"/>
        <end position="54"/>
    </location>
</feature>
<name>A0A1D8PG44_CANAL</name>
<dbReference type="VEuPathDB" id="FungiDB:C2_00470W_A"/>
<dbReference type="GO" id="GO:0017056">
    <property type="term" value="F:structural constituent of nuclear pore"/>
    <property type="evidence" value="ECO:0007669"/>
    <property type="project" value="InterPro"/>
</dbReference>
<dbReference type="InterPro" id="IPR056540">
    <property type="entry name" value="TMD_POM152"/>
</dbReference>
<gene>
    <name evidence="7 8" type="primary">POM152</name>
    <name evidence="8" type="ordered locus">CAALFM_C200470WA</name>
    <name evidence="7" type="ordered locus">orf19.9628</name>
</gene>
<feature type="domain" description="Nucleoporin POM152 Ig-like" evidence="4">
    <location>
        <begin position="752"/>
        <end position="837"/>
    </location>
</feature>
<keyword evidence="1" id="KW-0812">Transmembrane</keyword>
<dbReference type="GO" id="GO:0006999">
    <property type="term" value="P:nuclear pore organization"/>
    <property type="evidence" value="ECO:0000318"/>
    <property type="project" value="GO_Central"/>
</dbReference>
<protein>
    <submittedName>
        <fullName evidence="8">Pom152p</fullName>
    </submittedName>
</protein>
<keyword evidence="9" id="KW-1185">Reference proteome</keyword>
<dbReference type="InterPro" id="IPR056544">
    <property type="entry name" value="Ig_POM152"/>
</dbReference>
<dbReference type="Pfam" id="PF24312">
    <property type="entry name" value="Ig-like_POM152"/>
    <property type="match status" value="1"/>
</dbReference>
<evidence type="ECO:0000259" key="2">
    <source>
        <dbReference type="Pfam" id="PF23664"/>
    </source>
</evidence>
<evidence type="ECO:0000259" key="6">
    <source>
        <dbReference type="Pfam" id="PF24527"/>
    </source>
</evidence>
<dbReference type="InParanoid" id="A0A1D8PG44"/>
<evidence type="ECO:0000259" key="5">
    <source>
        <dbReference type="Pfam" id="PF24519"/>
    </source>
</evidence>
<proteinExistence type="predicted"/>
<dbReference type="Pfam" id="PF23664">
    <property type="entry name" value="Ig_Pom152"/>
    <property type="match status" value="2"/>
</dbReference>
<dbReference type="GO" id="GO:0070762">
    <property type="term" value="C:nuclear pore transmembrane ring"/>
    <property type="evidence" value="ECO:0000318"/>
    <property type="project" value="GO_Central"/>
</dbReference>
<keyword evidence="1" id="KW-1133">Transmembrane helix</keyword>
<evidence type="ECO:0000256" key="1">
    <source>
        <dbReference type="SAM" id="Phobius"/>
    </source>
</evidence>
<dbReference type="Pfam" id="PF24519">
    <property type="entry name" value="Ig-like_Pom152_1"/>
    <property type="match status" value="1"/>
</dbReference>
<accession>A0A1D8PG44</accession>
<dbReference type="GO" id="GO:0005886">
    <property type="term" value="C:plasma membrane"/>
    <property type="evidence" value="ECO:0000314"/>
    <property type="project" value="CGD"/>
</dbReference>
<dbReference type="Proteomes" id="UP000000559">
    <property type="component" value="Chromosome 2"/>
</dbReference>
<reference evidence="8 9" key="2">
    <citation type="journal article" date="2007" name="Genome Biol.">
        <title>Assembly of the Candida albicans genome into sixteen supercontigs aligned on the eight chromosomes.</title>
        <authorList>
            <person name="van het Hoog M."/>
            <person name="Rast T.J."/>
            <person name="Martchenko M."/>
            <person name="Grindle S."/>
            <person name="Dignard D."/>
            <person name="Hogues H."/>
            <person name="Cuomo C."/>
            <person name="Berriman M."/>
            <person name="Scherer S."/>
            <person name="Magee B.B."/>
            <person name="Whiteway M."/>
            <person name="Chibana H."/>
            <person name="Nantel A."/>
            <person name="Magee P.T."/>
        </authorList>
    </citation>
    <scope>GENOME REANNOTATION</scope>
    <source>
        <strain evidence="9">SC5314 / ATCC MYA-2876</strain>
    </source>
</reference>
<evidence type="ECO:0000259" key="3">
    <source>
        <dbReference type="Pfam" id="PF24097"/>
    </source>
</evidence>
<dbReference type="InterPro" id="IPR056541">
    <property type="entry name" value="Ig-like_POM152"/>
</dbReference>
<evidence type="ECO:0000313" key="9">
    <source>
        <dbReference type="Proteomes" id="UP000000559"/>
    </source>
</evidence>
<dbReference type="RefSeq" id="XP_719528.2">
    <property type="nucleotide sequence ID" value="XM_714435.2"/>
</dbReference>
<feature type="domain" description="Nucleoporin POM152 first Ig-like" evidence="5">
    <location>
        <begin position="175"/>
        <end position="291"/>
    </location>
</feature>
<dbReference type="eggNOG" id="ENOG502QQ5B">
    <property type="taxonomic scope" value="Eukaryota"/>
</dbReference>
<evidence type="ECO:0000259" key="4">
    <source>
        <dbReference type="Pfam" id="PF24312"/>
    </source>
</evidence>
<dbReference type="FunCoup" id="A0A1D8PG44">
    <property type="interactions" value="113"/>
</dbReference>
<feature type="domain" description="Nucleoporin POM152 ninth Ig-like" evidence="6">
    <location>
        <begin position="1073"/>
        <end position="1147"/>
    </location>
</feature>
<dbReference type="Pfam" id="PF24097">
    <property type="entry name" value="TMD_POM152"/>
    <property type="match status" value="1"/>
</dbReference>
<feature type="domain" description="Nucleoporin POM152 immunoglobulin-like" evidence="2">
    <location>
        <begin position="534"/>
        <end position="646"/>
    </location>
</feature>
<dbReference type="InterPro" id="IPR037701">
    <property type="entry name" value="Pom152"/>
</dbReference>
<feature type="domain" description="Nucleoporin POM152 immunoglobulin-like" evidence="2">
    <location>
        <begin position="869"/>
        <end position="948"/>
    </location>
</feature>
<dbReference type="KEGG" id="cal:CAALFM_C200470WA"/>
<dbReference type="InterPro" id="IPR056543">
    <property type="entry name" value="Ig-like_POM152_9th"/>
</dbReference>
<feature type="transmembrane region" description="Helical" evidence="1">
    <location>
        <begin position="74"/>
        <end position="91"/>
    </location>
</feature>
<reference evidence="8 9" key="3">
    <citation type="journal article" date="2013" name="Genome Biol.">
        <title>Assembly of a phased diploid Candida albicans genome facilitates allele-specific measurements and provides a simple model for repeat and indel structure.</title>
        <authorList>
            <person name="Muzzey D."/>
            <person name="Schwartz K."/>
            <person name="Weissman J.S."/>
            <person name="Sherlock G."/>
        </authorList>
    </citation>
    <scope>NUCLEOTIDE SEQUENCE [LARGE SCALE GENOMIC DNA]</scope>
    <source>
        <strain evidence="9">SC5314 / ATCC MYA-2876</strain>
    </source>
</reference>
<feature type="domain" description="Nucleoporin POM152 N-terminal transmembrane" evidence="3">
    <location>
        <begin position="28"/>
        <end position="120"/>
    </location>
</feature>
<dbReference type="PANTHER" id="PTHR28206:SF1">
    <property type="entry name" value="NUCLEOPORIN POM152"/>
    <property type="match status" value="1"/>
</dbReference>
<evidence type="ECO:0000313" key="7">
    <source>
        <dbReference type="CGD" id="CAL0000193704"/>
    </source>
</evidence>
<evidence type="ECO:0000313" key="8">
    <source>
        <dbReference type="EMBL" id="AOW27101.1"/>
    </source>
</evidence>
<dbReference type="EMBL" id="CP017624">
    <property type="protein sequence ID" value="AOW27101.1"/>
    <property type="molecule type" value="Genomic_DNA"/>
</dbReference>